<dbReference type="Pfam" id="PF05250">
    <property type="entry name" value="UPF0193"/>
    <property type="match status" value="1"/>
</dbReference>
<sequence length="186" mass="21744">MVCASNPPPPPPQSKPTQPTSRRLPNKPQKRSADQCKAGDSYVREKFRPGPTREFRNFTDIFVLIYFVCVFHYNLFNLLYQLLIKEKRRLQKILEMGKDEPKVTIKQQPPIAEAPEQKDLLEEIEERCQFLEDMASLGQEQQYVNVINTEISQVKLISLNDNEGDRAEGKKLKERKQITLKYYMNL</sequence>
<proteinExistence type="predicted"/>
<feature type="coiled-coil region" evidence="1">
    <location>
        <begin position="114"/>
        <end position="141"/>
    </location>
</feature>
<reference evidence="4" key="1">
    <citation type="submission" date="2025-08" db="UniProtKB">
        <authorList>
            <consortium name="Ensembl"/>
        </authorList>
    </citation>
    <scope>IDENTIFICATION</scope>
</reference>
<organism evidence="4 5">
    <name type="scientific">Periophthalmus magnuspinnatus</name>
    <dbReference type="NCBI Taxonomy" id="409849"/>
    <lineage>
        <taxon>Eukaryota</taxon>
        <taxon>Metazoa</taxon>
        <taxon>Chordata</taxon>
        <taxon>Craniata</taxon>
        <taxon>Vertebrata</taxon>
        <taxon>Euteleostomi</taxon>
        <taxon>Actinopterygii</taxon>
        <taxon>Neopterygii</taxon>
        <taxon>Teleostei</taxon>
        <taxon>Neoteleostei</taxon>
        <taxon>Acanthomorphata</taxon>
        <taxon>Gobiaria</taxon>
        <taxon>Gobiiformes</taxon>
        <taxon>Gobioidei</taxon>
        <taxon>Gobiidae</taxon>
        <taxon>Oxudercinae</taxon>
        <taxon>Periophthalmus</taxon>
    </lineage>
</organism>
<dbReference type="PANTHER" id="PTHR28348">
    <property type="entry name" value="UPF0193 PROTEIN EVG1"/>
    <property type="match status" value="1"/>
</dbReference>
<protein>
    <submittedName>
        <fullName evidence="4">Uncharacterized protein</fullName>
    </submittedName>
</protein>
<dbReference type="PANTHER" id="PTHR28348:SF1">
    <property type="entry name" value="UPF0193 PROTEIN EVG1"/>
    <property type="match status" value="1"/>
</dbReference>
<dbReference type="Proteomes" id="UP000261520">
    <property type="component" value="Unplaced"/>
</dbReference>
<feature type="region of interest" description="Disordered" evidence="2">
    <location>
        <begin position="1"/>
        <end position="38"/>
    </location>
</feature>
<feature type="transmembrane region" description="Helical" evidence="3">
    <location>
        <begin position="61"/>
        <end position="83"/>
    </location>
</feature>
<feature type="compositionally biased region" description="Pro residues" evidence="2">
    <location>
        <begin position="1"/>
        <end position="14"/>
    </location>
</feature>
<dbReference type="InterPro" id="IPR007914">
    <property type="entry name" value="UPF0193"/>
</dbReference>
<keyword evidence="3" id="KW-0812">Transmembrane</keyword>
<evidence type="ECO:0000256" key="3">
    <source>
        <dbReference type="SAM" id="Phobius"/>
    </source>
</evidence>
<reference evidence="4" key="2">
    <citation type="submission" date="2025-09" db="UniProtKB">
        <authorList>
            <consortium name="Ensembl"/>
        </authorList>
    </citation>
    <scope>IDENTIFICATION</scope>
</reference>
<evidence type="ECO:0000256" key="1">
    <source>
        <dbReference type="SAM" id="Coils"/>
    </source>
</evidence>
<keyword evidence="5" id="KW-1185">Reference proteome</keyword>
<keyword evidence="3" id="KW-0472">Membrane</keyword>
<dbReference type="Ensembl" id="ENSPMGT00000009579.1">
    <property type="protein sequence ID" value="ENSPMGP00000008996.1"/>
    <property type="gene ID" value="ENSPMGG00000007440.1"/>
</dbReference>
<dbReference type="AlphaFoldDB" id="A0A3B3ZXH2"/>
<evidence type="ECO:0000313" key="5">
    <source>
        <dbReference type="Proteomes" id="UP000261520"/>
    </source>
</evidence>
<keyword evidence="3" id="KW-1133">Transmembrane helix</keyword>
<evidence type="ECO:0000256" key="2">
    <source>
        <dbReference type="SAM" id="MobiDB-lite"/>
    </source>
</evidence>
<evidence type="ECO:0000313" key="4">
    <source>
        <dbReference type="Ensembl" id="ENSPMGP00000008996.1"/>
    </source>
</evidence>
<dbReference type="STRING" id="409849.ENSPMGP00000008996"/>
<name>A0A3B3ZXH2_9GOBI</name>
<accession>A0A3B3ZXH2</accession>
<keyword evidence="1" id="KW-0175">Coiled coil</keyword>